<dbReference type="AlphaFoldDB" id="A0A239INC8"/>
<accession>A0A239INC8</accession>
<reference evidence="2" key="1">
    <citation type="submission" date="2017-06" db="EMBL/GenBank/DDBJ databases">
        <authorList>
            <person name="Varghese N."/>
            <person name="Submissions S."/>
        </authorList>
    </citation>
    <scope>NUCLEOTIDE SEQUENCE [LARGE SCALE GENOMIC DNA]</scope>
    <source>
        <strain evidence="2">DSM 46839</strain>
    </source>
</reference>
<sequence>MQEELADLAAAEQTCCSFVAWSVTEVQGHPILRVTAPAGATEAVTPIAALFGAGPQTVSQ</sequence>
<proteinExistence type="predicted"/>
<evidence type="ECO:0000313" key="2">
    <source>
        <dbReference type="Proteomes" id="UP000198373"/>
    </source>
</evidence>
<protein>
    <submittedName>
        <fullName evidence="1">Uncharacterized protein</fullName>
    </submittedName>
</protein>
<evidence type="ECO:0000313" key="1">
    <source>
        <dbReference type="EMBL" id="SNS95256.1"/>
    </source>
</evidence>
<keyword evidence="2" id="KW-1185">Reference proteome</keyword>
<dbReference type="EMBL" id="FZOO01000011">
    <property type="protein sequence ID" value="SNS95256.1"/>
    <property type="molecule type" value="Genomic_DNA"/>
</dbReference>
<gene>
    <name evidence="1" type="ORF">SAMN06893096_11184</name>
</gene>
<organism evidence="1 2">
    <name type="scientific">Geodermatophilus pulveris</name>
    <dbReference type="NCBI Taxonomy" id="1564159"/>
    <lineage>
        <taxon>Bacteria</taxon>
        <taxon>Bacillati</taxon>
        <taxon>Actinomycetota</taxon>
        <taxon>Actinomycetes</taxon>
        <taxon>Geodermatophilales</taxon>
        <taxon>Geodermatophilaceae</taxon>
        <taxon>Geodermatophilus</taxon>
    </lineage>
</organism>
<dbReference type="Proteomes" id="UP000198373">
    <property type="component" value="Unassembled WGS sequence"/>
</dbReference>
<name>A0A239INC8_9ACTN</name>